<gene>
    <name evidence="1" type="ORF">BAE44_0017090</name>
</gene>
<dbReference type="InterPro" id="IPR012871">
    <property type="entry name" value="DUF1668_ORYSA"/>
</dbReference>
<evidence type="ECO:0000313" key="1">
    <source>
        <dbReference type="EMBL" id="OEL21891.1"/>
    </source>
</evidence>
<dbReference type="PANTHER" id="PTHR33085:SF145">
    <property type="entry name" value="OS05G0302200 PROTEIN"/>
    <property type="match status" value="1"/>
</dbReference>
<proteinExistence type="predicted"/>
<dbReference type="Pfam" id="PF07893">
    <property type="entry name" value="DUF1668"/>
    <property type="match status" value="1"/>
</dbReference>
<name>A0A1E5V9V4_9POAL</name>
<comment type="caution">
    <text evidence="1">The sequence shown here is derived from an EMBL/GenBank/DDBJ whole genome shotgun (WGS) entry which is preliminary data.</text>
</comment>
<sequence>MGLSRRFVNLIVDSQTMCGAKSLRCIDLTRQQFFRPSPPPPATRGGSESAVAQDSTTLTPAALAMEQLQLPDSTLSFQAEAENHRWNIDCFHLADRKVLCADQSGRAFLLDADMRHLVTTPSLHKPKRMPFSLFVPNTDVDAVHSSGGGSSGSLFVMERIPRPEAGSDMQTSGQFEAFIYRKPTTTSFAESWHCQLLPPPPYLRDYKYCKRRHKIAAYGVVGGGSQICLSVEDVGTYCLDTASHVWSEVGKWTLPFLGKVEYVPELKLWFGLSADAQHLAAADLSSLDSQPQLLGPWKELEPPKEWQEVQEAQLVNLGSGRFCIARFFETRMGRAFETRMGTDFDELFTEDYFVVLTGVEFTASVQDGKCGGSSSGSRNGEVELEMNTHKSLCHMSNGTAISAVF</sequence>
<dbReference type="OrthoDB" id="646432at2759"/>
<accession>A0A1E5V9V4</accession>
<evidence type="ECO:0008006" key="3">
    <source>
        <dbReference type="Google" id="ProtNLM"/>
    </source>
</evidence>
<reference evidence="1 2" key="1">
    <citation type="submission" date="2016-09" db="EMBL/GenBank/DDBJ databases">
        <title>The draft genome of Dichanthelium oligosanthes: A C3 panicoid grass species.</title>
        <authorList>
            <person name="Studer A.J."/>
            <person name="Schnable J.C."/>
            <person name="Brutnell T.P."/>
        </authorList>
    </citation>
    <scope>NUCLEOTIDE SEQUENCE [LARGE SCALE GENOMIC DNA]</scope>
    <source>
        <strain evidence="2">cv. Kellogg 1175</strain>
        <tissue evidence="1">Leaf</tissue>
    </source>
</reference>
<keyword evidence="2" id="KW-1185">Reference proteome</keyword>
<organism evidence="1 2">
    <name type="scientific">Dichanthelium oligosanthes</name>
    <dbReference type="NCBI Taxonomy" id="888268"/>
    <lineage>
        <taxon>Eukaryota</taxon>
        <taxon>Viridiplantae</taxon>
        <taxon>Streptophyta</taxon>
        <taxon>Embryophyta</taxon>
        <taxon>Tracheophyta</taxon>
        <taxon>Spermatophyta</taxon>
        <taxon>Magnoliopsida</taxon>
        <taxon>Liliopsida</taxon>
        <taxon>Poales</taxon>
        <taxon>Poaceae</taxon>
        <taxon>PACMAD clade</taxon>
        <taxon>Panicoideae</taxon>
        <taxon>Panicodae</taxon>
        <taxon>Paniceae</taxon>
        <taxon>Dichantheliinae</taxon>
        <taxon>Dichanthelium</taxon>
    </lineage>
</organism>
<protein>
    <recommendedName>
        <fullName evidence="3">F-box/kelch-repeat protein</fullName>
    </recommendedName>
</protein>
<dbReference type="EMBL" id="LWDX02046864">
    <property type="protein sequence ID" value="OEL21891.1"/>
    <property type="molecule type" value="Genomic_DNA"/>
</dbReference>
<dbReference type="PANTHER" id="PTHR33085">
    <property type="entry name" value="OS12G0113100 PROTEIN-RELATED"/>
    <property type="match status" value="1"/>
</dbReference>
<evidence type="ECO:0000313" key="2">
    <source>
        <dbReference type="Proteomes" id="UP000095767"/>
    </source>
</evidence>
<dbReference type="Proteomes" id="UP000095767">
    <property type="component" value="Unassembled WGS sequence"/>
</dbReference>
<dbReference type="AlphaFoldDB" id="A0A1E5V9V4"/>